<dbReference type="Proteomes" id="UP001642540">
    <property type="component" value="Unassembled WGS sequence"/>
</dbReference>
<feature type="compositionally biased region" description="Polar residues" evidence="1">
    <location>
        <begin position="140"/>
        <end position="152"/>
    </location>
</feature>
<name>A0ABP1QE22_9HEXA</name>
<dbReference type="EMBL" id="CAXLJM020000027">
    <property type="protein sequence ID" value="CAL8094968.1"/>
    <property type="molecule type" value="Genomic_DNA"/>
</dbReference>
<evidence type="ECO:0000313" key="2">
    <source>
        <dbReference type="EMBL" id="CAL8094968.1"/>
    </source>
</evidence>
<keyword evidence="3" id="KW-1185">Reference proteome</keyword>
<comment type="caution">
    <text evidence="2">The sequence shown here is derived from an EMBL/GenBank/DDBJ whole genome shotgun (WGS) entry which is preliminary data.</text>
</comment>
<feature type="region of interest" description="Disordered" evidence="1">
    <location>
        <begin position="121"/>
        <end position="152"/>
    </location>
</feature>
<accession>A0ABP1QE22</accession>
<gene>
    <name evidence="2" type="ORF">ODALV1_LOCUS8940</name>
</gene>
<protein>
    <submittedName>
        <fullName evidence="2">Uncharacterized protein</fullName>
    </submittedName>
</protein>
<evidence type="ECO:0000313" key="3">
    <source>
        <dbReference type="Proteomes" id="UP001642540"/>
    </source>
</evidence>
<proteinExistence type="predicted"/>
<evidence type="ECO:0000256" key="1">
    <source>
        <dbReference type="SAM" id="MobiDB-lite"/>
    </source>
</evidence>
<sequence>MRNLVKNLREKLNSTNAQKTEGQGQMNELKTKCNTLGKTLKSQYEGHFIRLENKDLKATTVGHIPAEYSTVVKENEIIKQRMAALENRFKLQNQTSKVVTLEKVLPVEKAKANIRPIAEPSPKQATVARPPLTWKGNNFGEHNTNTKFSSLF</sequence>
<organism evidence="2 3">
    <name type="scientific">Orchesella dallaii</name>
    <dbReference type="NCBI Taxonomy" id="48710"/>
    <lineage>
        <taxon>Eukaryota</taxon>
        <taxon>Metazoa</taxon>
        <taxon>Ecdysozoa</taxon>
        <taxon>Arthropoda</taxon>
        <taxon>Hexapoda</taxon>
        <taxon>Collembola</taxon>
        <taxon>Entomobryomorpha</taxon>
        <taxon>Entomobryoidea</taxon>
        <taxon>Orchesellidae</taxon>
        <taxon>Orchesellinae</taxon>
        <taxon>Orchesella</taxon>
    </lineage>
</organism>
<reference evidence="2 3" key="1">
    <citation type="submission" date="2024-08" db="EMBL/GenBank/DDBJ databases">
        <authorList>
            <person name="Cucini C."/>
            <person name="Frati F."/>
        </authorList>
    </citation>
    <scope>NUCLEOTIDE SEQUENCE [LARGE SCALE GENOMIC DNA]</scope>
</reference>